<evidence type="ECO:0000256" key="12">
    <source>
        <dbReference type="PIRSR" id="PIRSR601382-2"/>
    </source>
</evidence>
<keyword evidence="12" id="KW-0106">Calcium</keyword>
<evidence type="ECO:0000256" key="10">
    <source>
        <dbReference type="ARBA" id="ARBA00048605"/>
    </source>
</evidence>
<dbReference type="AlphaFoldDB" id="A0A2S4Q1D7"/>
<comment type="pathway">
    <text evidence="2">Protein modification; protein glycosylation.</text>
</comment>
<dbReference type="PANTHER" id="PTHR11742">
    <property type="entry name" value="MANNOSYL-OLIGOSACCHARIDE ALPHA-1,2-MANNOSIDASE-RELATED"/>
    <property type="match status" value="1"/>
</dbReference>
<feature type="signal peptide" evidence="15">
    <location>
        <begin position="1"/>
        <end position="18"/>
    </location>
</feature>
<comment type="catalytic activity">
    <reaction evidence="9">
        <text>N(4)-(alpha-D-Man-(1-&gt;2)-alpha-D-Man-(1-&gt;2)-alpha-D-Man-(1-&gt;3)-[alpha-D-Man-(1-&gt;3)-[alpha-D-Man-(1-&gt;2)-alpha-D-Man-(1-&gt;6)]-alpha-D-Man-(1-&gt;6)]-beta-D-Man-(1-&gt;4)-beta-D-GlcNAc-(1-&gt;4)-beta-D-GlcNAc)-L-asparaginyl-[protein] (N-glucan mannose isomer 8A1,2,3B1,3) + 3 H2O = N(4)-(alpha-D-Man-(1-&gt;3)-[alpha-D-Man-(1-&gt;3)-[alpha-D-Man-(1-&gt;6)]-alpha-D-Man-(1-&gt;6)]-beta-D-Man-(1-&gt;4)-beta-D-GlcNAc-(1-&gt;4)-beta-D-GlcNAc)-L-asparaginyl-[protein] (N-glucan mannose isomer 5A1,2) + 3 beta-D-mannose</text>
        <dbReference type="Rhea" id="RHEA:56028"/>
        <dbReference type="Rhea" id="RHEA-COMP:14358"/>
        <dbReference type="Rhea" id="RHEA-COMP:14367"/>
        <dbReference type="ChEBI" id="CHEBI:15377"/>
        <dbReference type="ChEBI" id="CHEBI:28563"/>
        <dbReference type="ChEBI" id="CHEBI:59087"/>
        <dbReference type="ChEBI" id="CHEBI:60628"/>
        <dbReference type="EC" id="3.2.1.113"/>
    </reaction>
</comment>
<dbReference type="GO" id="GO:0005509">
    <property type="term" value="F:calcium ion binding"/>
    <property type="evidence" value="ECO:0007669"/>
    <property type="project" value="InterPro"/>
</dbReference>
<evidence type="ECO:0000256" key="9">
    <source>
        <dbReference type="ARBA" id="ARBA00047669"/>
    </source>
</evidence>
<dbReference type="GO" id="GO:0004571">
    <property type="term" value="F:mannosyl-oligosaccharide 1,2-alpha-mannosidase activity"/>
    <property type="evidence" value="ECO:0007669"/>
    <property type="project" value="UniProtKB-EC"/>
</dbReference>
<evidence type="ECO:0000256" key="4">
    <source>
        <dbReference type="ARBA" id="ARBA00022729"/>
    </source>
</evidence>
<keyword evidence="6 13" id="KW-1015">Disulfide bond</keyword>
<keyword evidence="4 15" id="KW-0732">Signal</keyword>
<dbReference type="GO" id="GO:0005783">
    <property type="term" value="C:endoplasmic reticulum"/>
    <property type="evidence" value="ECO:0007669"/>
    <property type="project" value="TreeGrafter"/>
</dbReference>
<feature type="active site" evidence="11">
    <location>
        <position position="266"/>
    </location>
</feature>
<dbReference type="STRING" id="225359.A0A2S4Q1D7"/>
<keyword evidence="7" id="KW-0325">Glycoprotein</keyword>
<dbReference type="PANTHER" id="PTHR11742:SF101">
    <property type="entry name" value="MANNOSYL-OLIGOSACCHARIDE ALPHA-1,2-MANNOSIDASE 1B"/>
    <property type="match status" value="1"/>
</dbReference>
<dbReference type="InterPro" id="IPR001382">
    <property type="entry name" value="Glyco_hydro_47"/>
</dbReference>
<accession>A0A2S4Q1D7</accession>
<dbReference type="InterPro" id="IPR036026">
    <property type="entry name" value="Seven-hairpin_glycosidases"/>
</dbReference>
<keyword evidence="8 14" id="KW-0326">Glycosidase</keyword>
<evidence type="ECO:0000256" key="6">
    <source>
        <dbReference type="ARBA" id="ARBA00023157"/>
    </source>
</evidence>
<dbReference type="Pfam" id="PF01532">
    <property type="entry name" value="Glyco_hydro_47"/>
    <property type="match status" value="1"/>
</dbReference>
<evidence type="ECO:0000256" key="3">
    <source>
        <dbReference type="ARBA" id="ARBA00007658"/>
    </source>
</evidence>
<protein>
    <recommendedName>
        <fullName evidence="14">alpha-1,2-Mannosidase</fullName>
        <ecNumber evidence="14">3.2.1.-</ecNumber>
    </recommendedName>
</protein>
<feature type="disulfide bond" evidence="13">
    <location>
        <begin position="331"/>
        <end position="360"/>
    </location>
</feature>
<keyword evidence="5 14" id="KW-0378">Hydrolase</keyword>
<dbReference type="GO" id="GO:0016020">
    <property type="term" value="C:membrane"/>
    <property type="evidence" value="ECO:0007669"/>
    <property type="project" value="InterPro"/>
</dbReference>
<keyword evidence="17" id="KW-1185">Reference proteome</keyword>
<evidence type="ECO:0000313" key="17">
    <source>
        <dbReference type="Proteomes" id="UP000237438"/>
    </source>
</evidence>
<feature type="active site" description="Proton donor" evidence="11">
    <location>
        <position position="117"/>
    </location>
</feature>
<dbReference type="EMBL" id="PEDP01000033">
    <property type="protein sequence ID" value="POS88092.1"/>
    <property type="molecule type" value="Genomic_DNA"/>
</dbReference>
<comment type="cofactor">
    <cofactor evidence="1 12">
        <name>Ca(2+)</name>
        <dbReference type="ChEBI" id="CHEBI:29108"/>
    </cofactor>
</comment>
<dbReference type="EC" id="3.2.1.-" evidence="14"/>
<evidence type="ECO:0000256" key="2">
    <source>
        <dbReference type="ARBA" id="ARBA00004922"/>
    </source>
</evidence>
<evidence type="ECO:0000256" key="5">
    <source>
        <dbReference type="ARBA" id="ARBA00022801"/>
    </source>
</evidence>
<proteinExistence type="inferred from homology"/>
<dbReference type="InterPro" id="IPR050749">
    <property type="entry name" value="Glycosyl_Hydrolase_47"/>
</dbReference>
<evidence type="ECO:0000256" key="7">
    <source>
        <dbReference type="ARBA" id="ARBA00023180"/>
    </source>
</evidence>
<comment type="catalytic activity">
    <reaction evidence="10">
        <text>N(4)-(alpha-D-Man-(1-&gt;2)-alpha-D-Man-(1-&gt;2)-alpha-D-Man-(1-&gt;3)-[alpha-D-Man-(1-&gt;2)-alpha-D-Man-(1-&gt;3)-[alpha-D-Man-(1-&gt;2)-alpha-D-Man-(1-&gt;6)]-alpha-D-Man-(1-&gt;6)]-beta-D-Man-(1-&gt;4)-beta-D-GlcNAc-(1-&gt;4)-beta-D-GlcNAc)-L-asparaginyl-[protein] (N-glucan mannose isomer 9A1,2,3B1,2,3) + 4 H2O = N(4)-(alpha-D-Man-(1-&gt;3)-[alpha-D-Man-(1-&gt;3)-[alpha-D-Man-(1-&gt;6)]-alpha-D-Man-(1-&gt;6)]-beta-D-Man-(1-&gt;4)-beta-D-GlcNAc-(1-&gt;4)-beta-D-GlcNAc)-L-asparaginyl-[protein] (N-glucan mannose isomer 5A1,2) + 4 beta-D-mannose</text>
        <dbReference type="Rhea" id="RHEA:56008"/>
        <dbReference type="Rhea" id="RHEA-COMP:14356"/>
        <dbReference type="Rhea" id="RHEA-COMP:14367"/>
        <dbReference type="ChEBI" id="CHEBI:15377"/>
        <dbReference type="ChEBI" id="CHEBI:28563"/>
        <dbReference type="ChEBI" id="CHEBI:59087"/>
        <dbReference type="ChEBI" id="CHEBI:139493"/>
        <dbReference type="EC" id="3.2.1.113"/>
    </reaction>
</comment>
<sequence>MIYIPFLLVLCFASTTFGRPNLYSTKVETSPEQQRADAVKEAYRFAWNGYHKFAFPNDELLPLSNGFANSRNAWGASAVDGLSTAIVMEMPDIVNQILDFIPTINFDKTDTEVSLFETTIRYLGGLLSGKSRILVSLFEFEAYWSYPFLAYDLLSGPLSNLAPNRTAVDLILKQATRLADNLAFAFNTPTGIPVNDLFFTNQTTDQSTTNGIARIGTLVLEWTPQSYLLNPKPAVSEPWPGLVGSVLDVNTGEFVSTIGGWIGGSDSFYEYLIKMFAYDTSRFASYRDRWVLAADSTITHLASHPSSRPDFTFLAMFNGTSPIYASQHLACFDGGNFILGGLILNEPKYIDFGLDLVNGCHETYVQTLTGIGPEIFRWVVDDKDDAANPQPPANQTAFYAKAGFYIEESSYNLRPEVIESFYYAYRATRDQKYQDWAWNAFKAINATCRTGSGFAPLKDVNAPNGGGFEDFQESFFFAEVLKYSYLIHAPEAEWQVEFDGANPWVYNTEAHPFRIAGNPI</sequence>
<evidence type="ECO:0000256" key="8">
    <source>
        <dbReference type="ARBA" id="ARBA00023295"/>
    </source>
</evidence>
<comment type="similarity">
    <text evidence="3 14">Belongs to the glycosyl hydrolase 47 family.</text>
</comment>
<evidence type="ECO:0000256" key="14">
    <source>
        <dbReference type="RuleBase" id="RU361193"/>
    </source>
</evidence>
<dbReference type="GO" id="GO:0036503">
    <property type="term" value="P:ERAD pathway"/>
    <property type="evidence" value="ECO:0007669"/>
    <property type="project" value="UniProtKB-ARBA"/>
</dbReference>
<keyword evidence="12" id="KW-0479">Metal-binding</keyword>
<feature type="active site" description="Proton donor" evidence="11">
    <location>
        <position position="374"/>
    </location>
</feature>
<evidence type="ECO:0000256" key="1">
    <source>
        <dbReference type="ARBA" id="ARBA00001913"/>
    </source>
</evidence>
<gene>
    <name evidence="16" type="ORF">EPUL_000338</name>
</gene>
<evidence type="ECO:0000313" key="16">
    <source>
        <dbReference type="EMBL" id="POS88092.1"/>
    </source>
</evidence>
<dbReference type="Gene3D" id="1.50.10.10">
    <property type="match status" value="1"/>
</dbReference>
<evidence type="ECO:0000256" key="11">
    <source>
        <dbReference type="PIRSR" id="PIRSR601382-1"/>
    </source>
</evidence>
<organism evidence="16 17">
    <name type="scientific">Erysiphe pulchra</name>
    <dbReference type="NCBI Taxonomy" id="225359"/>
    <lineage>
        <taxon>Eukaryota</taxon>
        <taxon>Fungi</taxon>
        <taxon>Dikarya</taxon>
        <taxon>Ascomycota</taxon>
        <taxon>Pezizomycotina</taxon>
        <taxon>Leotiomycetes</taxon>
        <taxon>Erysiphales</taxon>
        <taxon>Erysiphaceae</taxon>
        <taxon>Erysiphe</taxon>
    </lineage>
</organism>
<evidence type="ECO:0000256" key="15">
    <source>
        <dbReference type="SAM" id="SignalP"/>
    </source>
</evidence>
<feature type="active site" evidence="11">
    <location>
        <position position="416"/>
    </location>
</feature>
<dbReference type="InterPro" id="IPR012341">
    <property type="entry name" value="6hp_glycosidase-like_sf"/>
</dbReference>
<dbReference type="SUPFAM" id="SSF48225">
    <property type="entry name" value="Seven-hairpin glycosidases"/>
    <property type="match status" value="1"/>
</dbReference>
<dbReference type="FunFam" id="1.50.10.10:FF:000047">
    <property type="entry name" value="Mannosyl-oligosaccharide alpha-1,2-mannosidase"/>
    <property type="match status" value="1"/>
</dbReference>
<feature type="chain" id="PRO_5015683025" description="alpha-1,2-Mannosidase" evidence="15">
    <location>
        <begin position="19"/>
        <end position="520"/>
    </location>
</feature>
<dbReference type="PRINTS" id="PR00747">
    <property type="entry name" value="GLYHDRLASE47"/>
</dbReference>
<dbReference type="OrthoDB" id="8118055at2759"/>
<evidence type="ECO:0000256" key="13">
    <source>
        <dbReference type="PIRSR" id="PIRSR601382-3"/>
    </source>
</evidence>
<dbReference type="Proteomes" id="UP000237438">
    <property type="component" value="Unassembled WGS sequence"/>
</dbReference>
<comment type="caution">
    <text evidence="16">The sequence shown here is derived from an EMBL/GenBank/DDBJ whole genome shotgun (WGS) entry which is preliminary data.</text>
</comment>
<dbReference type="UniPathway" id="UPA00378"/>
<reference evidence="16 17" key="1">
    <citation type="submission" date="2017-10" db="EMBL/GenBank/DDBJ databases">
        <title>Development of genomic resources for the powdery mildew, Erysiphe pulchra.</title>
        <authorList>
            <person name="Wadl P.A."/>
            <person name="Mack B.M."/>
            <person name="Moore G."/>
            <person name="Beltz S.B."/>
        </authorList>
    </citation>
    <scope>NUCLEOTIDE SEQUENCE [LARGE SCALE GENOMIC DNA]</scope>
    <source>
        <strain evidence="16">Cflorida</strain>
    </source>
</reference>
<feature type="binding site" evidence="12">
    <location>
        <position position="508"/>
    </location>
    <ligand>
        <name>Ca(2+)</name>
        <dbReference type="ChEBI" id="CHEBI:29108"/>
    </ligand>
</feature>
<dbReference type="GO" id="GO:0005975">
    <property type="term" value="P:carbohydrate metabolic process"/>
    <property type="evidence" value="ECO:0007669"/>
    <property type="project" value="InterPro"/>
</dbReference>
<name>A0A2S4Q1D7_9PEZI</name>